<protein>
    <submittedName>
        <fullName evidence="1">Rpn family recombination-promoting nuclease/putative transposase</fullName>
    </submittedName>
</protein>
<dbReference type="Pfam" id="PF12784">
    <property type="entry name" value="PDDEXK_2"/>
    <property type="match status" value="1"/>
</dbReference>
<dbReference type="RefSeq" id="WP_218253635.1">
    <property type="nucleotide sequence ID" value="NZ_JABXWD010000418.1"/>
</dbReference>
<dbReference type="PANTHER" id="PTHR41317">
    <property type="entry name" value="PD-(D_E)XK NUCLEASE FAMILY TRANSPOSASE"/>
    <property type="match status" value="1"/>
</dbReference>
<dbReference type="PANTHER" id="PTHR41317:SF1">
    <property type="entry name" value="PD-(D_E)XK NUCLEASE FAMILY TRANSPOSASE"/>
    <property type="match status" value="1"/>
</dbReference>
<organism evidence="1 2">
    <name type="scientific">Candidatus Magnetobacterium casense</name>
    <dbReference type="NCBI Taxonomy" id="1455061"/>
    <lineage>
        <taxon>Bacteria</taxon>
        <taxon>Pseudomonadati</taxon>
        <taxon>Nitrospirota</taxon>
        <taxon>Thermodesulfovibrionia</taxon>
        <taxon>Thermodesulfovibrionales</taxon>
        <taxon>Candidatus Magnetobacteriaceae</taxon>
        <taxon>Candidatus Magnetobacterium</taxon>
    </lineage>
</organism>
<keyword evidence="2" id="KW-1185">Reference proteome</keyword>
<dbReference type="Proteomes" id="UP001196980">
    <property type="component" value="Unassembled WGS sequence"/>
</dbReference>
<reference evidence="1 2" key="1">
    <citation type="journal article" date="2020" name="J Geophys Res Biogeosci">
        <title>Magnetotaxis as an Adaptation to Enable Bacterial Shuttling of Microbial Sulfur and Sulfur Cycling Across Aquatic Oxic#Anoxic Interfaces.</title>
        <authorList>
            <person name="Li J."/>
            <person name="Liu P."/>
            <person name="Wang J."/>
            <person name="Roberts A.P."/>
            <person name="Pan Y."/>
        </authorList>
    </citation>
    <scope>NUCLEOTIDE SEQUENCE [LARGE SCALE GENOMIC DNA]</scope>
    <source>
        <strain evidence="1 2">MYR-1_YQ</strain>
    </source>
</reference>
<gene>
    <name evidence="1" type="ORF">HWQ67_15730</name>
</gene>
<accession>A0ABS6S366</accession>
<dbReference type="NCBIfam" id="TIGR01784">
    <property type="entry name" value="T_den_put_tspse"/>
    <property type="match status" value="1"/>
</dbReference>
<proteinExistence type="predicted"/>
<evidence type="ECO:0000313" key="1">
    <source>
        <dbReference type="EMBL" id="MBV6343030.1"/>
    </source>
</evidence>
<evidence type="ECO:0000313" key="2">
    <source>
        <dbReference type="Proteomes" id="UP001196980"/>
    </source>
</evidence>
<sequence>MKFVDVKSDIAFKRIFGNENKKEILISFLNAVLDLSGDREIDSIDILNPYQVPKIDGLKETVLDIRAVDKMNVTFIVEIQIQKKKGFEKRVLYYISKTYVNQLGRGENYPELKQVIYIAIVDFEVFDGDGYLTRHLILNTTTFKQDLKDFEFNFIELPKFTKSEDELESIIDKWIHFIKNAYSLEMVPKCADFVEIKEAYEIANESTWSKKEFEVYEYWQIRLQDERGAIEISFDEGKIEGKIEGLAEGQRKGLIEGQRKGLIEGQRKGLIEGQRKGLIEGQRKGLIEGIEVILEIKYADESTALMDVVRTLEDIEQLQTFKALLRKSASVDELWAYLKET</sequence>
<dbReference type="EMBL" id="JABXWD010000418">
    <property type="protein sequence ID" value="MBV6343030.1"/>
    <property type="molecule type" value="Genomic_DNA"/>
</dbReference>
<comment type="caution">
    <text evidence="1">The sequence shown here is derived from an EMBL/GenBank/DDBJ whole genome shotgun (WGS) entry which is preliminary data.</text>
</comment>
<name>A0ABS6S366_9BACT</name>
<dbReference type="InterPro" id="IPR010106">
    <property type="entry name" value="RpnA"/>
</dbReference>